<dbReference type="Pfam" id="PF13180">
    <property type="entry name" value="PDZ_2"/>
    <property type="match status" value="1"/>
</dbReference>
<name>A0A7X0J8I7_9SPHI</name>
<keyword evidence="4" id="KW-0378">Hydrolase</keyword>
<dbReference type="PANTHER" id="PTHR22939:SF129">
    <property type="entry name" value="SERINE PROTEASE HTRA2, MITOCHONDRIAL"/>
    <property type="match status" value="1"/>
</dbReference>
<dbReference type="InterPro" id="IPR001478">
    <property type="entry name" value="PDZ"/>
</dbReference>
<dbReference type="Gene3D" id="2.30.42.10">
    <property type="match status" value="1"/>
</dbReference>
<dbReference type="PROSITE" id="PS50106">
    <property type="entry name" value="PDZ"/>
    <property type="match status" value="1"/>
</dbReference>
<proteinExistence type="inferred from homology"/>
<dbReference type="Gene3D" id="2.40.10.120">
    <property type="match status" value="1"/>
</dbReference>
<dbReference type="SUPFAM" id="SSF50494">
    <property type="entry name" value="Trypsin-like serine proteases"/>
    <property type="match status" value="2"/>
</dbReference>
<keyword evidence="2" id="KW-0732">Signal</keyword>
<evidence type="ECO:0000256" key="2">
    <source>
        <dbReference type="SAM" id="SignalP"/>
    </source>
</evidence>
<dbReference type="Gene3D" id="2.40.10.10">
    <property type="entry name" value="Trypsin-like serine proteases"/>
    <property type="match status" value="1"/>
</dbReference>
<dbReference type="PANTHER" id="PTHR22939">
    <property type="entry name" value="SERINE PROTEASE FAMILY S1C HTRA-RELATED"/>
    <property type="match status" value="1"/>
</dbReference>
<sequence length="576" mass="63056">MKKLLFLFISLQFSTQVFSQNTTQSIKKLEKDIQKAIQQAYRSSVYITSYDSVTQTAGTEQFTGVVVDTAGHILSAAHAIRPNDVYSALFSGQKKESNLYEVTFPDGRKFRAVGLGKIASNDAAMLKITDKGTWPYAEMGWSSSLQKDMPCISIAYPGTLRIKKPTVRLGYIADPRTRDGFIRSTCLMEPGDSGGPLFDMKGRVIGLHSRVDLSLDSNYEVPVDLYRKYWTALNSPVDYDALPAAENFTADPRSSMLKPMPEIKNINAGLQEIEAVLDKTVMVVKSTNKGTEMLIRGTLVDLKGIISDGKLKDKSFIISKSSMVGDDPMIKTETGKNIKAMVLSRDEANDLVLLQLDSIIKGGVKLKSVRTDTVGFEEIGKFLISPQPDNGNIISVLGNTQFGVAGVPDPPFIGFDTSLEDGKLMISKISPGSPASTANLDDGDELVSFNGTPMQKPEDLIKVMAGSKVLDTVNIQYNRGRSPFKARLVLVSKKPPVPSHIAFHFTDGRSERADGFDHVLVHDGRLKPAECGGPLYDTDGRFYGINIARFSRTSSLAIPAIIVSKFVEILNFNLVK</sequence>
<organism evidence="4 5">
    <name type="scientific">Pedobacter cryoconitis</name>
    <dbReference type="NCBI Taxonomy" id="188932"/>
    <lineage>
        <taxon>Bacteria</taxon>
        <taxon>Pseudomonadati</taxon>
        <taxon>Bacteroidota</taxon>
        <taxon>Sphingobacteriia</taxon>
        <taxon>Sphingobacteriales</taxon>
        <taxon>Sphingobacteriaceae</taxon>
        <taxon>Pedobacter</taxon>
    </lineage>
</organism>
<dbReference type="SUPFAM" id="SSF50156">
    <property type="entry name" value="PDZ domain-like"/>
    <property type="match status" value="1"/>
</dbReference>
<dbReference type="InterPro" id="IPR009003">
    <property type="entry name" value="Peptidase_S1_PA"/>
</dbReference>
<comment type="similarity">
    <text evidence="1">Belongs to the peptidase S1C family.</text>
</comment>
<dbReference type="InterPro" id="IPR036034">
    <property type="entry name" value="PDZ_sf"/>
</dbReference>
<dbReference type="EC" id="3.4.21.107" evidence="4"/>
<protein>
    <submittedName>
        <fullName evidence="4">Serine protease Do</fullName>
        <ecNumber evidence="4">3.4.21.107</ecNumber>
    </submittedName>
</protein>
<dbReference type="GO" id="GO:0008233">
    <property type="term" value="F:peptidase activity"/>
    <property type="evidence" value="ECO:0007669"/>
    <property type="project" value="UniProtKB-KW"/>
</dbReference>
<keyword evidence="4" id="KW-0645">Protease</keyword>
<dbReference type="Proteomes" id="UP000521017">
    <property type="component" value="Unassembled WGS sequence"/>
</dbReference>
<dbReference type="SMART" id="SM00228">
    <property type="entry name" value="PDZ"/>
    <property type="match status" value="1"/>
</dbReference>
<accession>A0A7X0J8I7</accession>
<feature type="chain" id="PRO_5030780953" evidence="2">
    <location>
        <begin position="20"/>
        <end position="576"/>
    </location>
</feature>
<feature type="signal peptide" evidence="2">
    <location>
        <begin position="1"/>
        <end position="19"/>
    </location>
</feature>
<dbReference type="Pfam" id="PF13365">
    <property type="entry name" value="Trypsin_2"/>
    <property type="match status" value="1"/>
</dbReference>
<evidence type="ECO:0000313" key="4">
    <source>
        <dbReference type="EMBL" id="MBB6502770.1"/>
    </source>
</evidence>
<reference evidence="4 5" key="1">
    <citation type="submission" date="2020-08" db="EMBL/GenBank/DDBJ databases">
        <title>Genomic Encyclopedia of Type Strains, Phase IV (KMG-V): Genome sequencing to study the core and pangenomes of soil and plant-associated prokaryotes.</title>
        <authorList>
            <person name="Whitman W."/>
        </authorList>
    </citation>
    <scope>NUCLEOTIDE SEQUENCE [LARGE SCALE GENOMIC DNA]</scope>
    <source>
        <strain evidence="4 5">M2T3</strain>
    </source>
</reference>
<evidence type="ECO:0000259" key="3">
    <source>
        <dbReference type="PROSITE" id="PS50106"/>
    </source>
</evidence>
<dbReference type="RefSeq" id="WP_184629012.1">
    <property type="nucleotide sequence ID" value="NZ_JACHCC010000015.1"/>
</dbReference>
<evidence type="ECO:0000256" key="1">
    <source>
        <dbReference type="ARBA" id="ARBA00010541"/>
    </source>
</evidence>
<feature type="domain" description="PDZ" evidence="3">
    <location>
        <begin position="413"/>
        <end position="455"/>
    </location>
</feature>
<dbReference type="AlphaFoldDB" id="A0A7X0J8I7"/>
<dbReference type="GO" id="GO:0006508">
    <property type="term" value="P:proteolysis"/>
    <property type="evidence" value="ECO:0007669"/>
    <property type="project" value="UniProtKB-KW"/>
</dbReference>
<evidence type="ECO:0000313" key="5">
    <source>
        <dbReference type="Proteomes" id="UP000521017"/>
    </source>
</evidence>
<dbReference type="InterPro" id="IPR043504">
    <property type="entry name" value="Peptidase_S1_PA_chymotrypsin"/>
</dbReference>
<gene>
    <name evidence="4" type="ORF">HDF25_004953</name>
</gene>
<dbReference type="EMBL" id="JACHCC010000015">
    <property type="protein sequence ID" value="MBB6502770.1"/>
    <property type="molecule type" value="Genomic_DNA"/>
</dbReference>
<comment type="caution">
    <text evidence="4">The sequence shown here is derived from an EMBL/GenBank/DDBJ whole genome shotgun (WGS) entry which is preliminary data.</text>
</comment>